<name>A0LN80_SYNFM</name>
<proteinExistence type="predicted"/>
<dbReference type="KEGG" id="sfu:Sfum_3209"/>
<dbReference type="Gene3D" id="3.40.50.10900">
    <property type="entry name" value="PAC-like subunit"/>
    <property type="match status" value="1"/>
</dbReference>
<dbReference type="InParanoid" id="A0LN80"/>
<evidence type="ECO:0000313" key="2">
    <source>
        <dbReference type="Proteomes" id="UP000001784"/>
    </source>
</evidence>
<evidence type="ECO:0000313" key="1">
    <source>
        <dbReference type="EMBL" id="ABK18882.1"/>
    </source>
</evidence>
<gene>
    <name evidence="1" type="ordered locus">Sfum_3209</name>
</gene>
<protein>
    <recommendedName>
        <fullName evidence="3">PAC2 family protein</fullName>
    </recommendedName>
</protein>
<accession>A0LN80</accession>
<dbReference type="OrthoDB" id="150941at2"/>
<keyword evidence="2" id="KW-1185">Reference proteome</keyword>
<dbReference type="InterPro" id="IPR038389">
    <property type="entry name" value="PSMG2_sf"/>
</dbReference>
<dbReference type="AlphaFoldDB" id="A0LN80"/>
<dbReference type="InterPro" id="IPR019151">
    <property type="entry name" value="Proteasome_assmbl_chaperone_2"/>
</dbReference>
<dbReference type="EMBL" id="CP000478">
    <property type="protein sequence ID" value="ABK18882.1"/>
    <property type="molecule type" value="Genomic_DNA"/>
</dbReference>
<reference evidence="1 2" key="1">
    <citation type="submission" date="2006-10" db="EMBL/GenBank/DDBJ databases">
        <title>Complete sequence of Syntrophobacter fumaroxidans MPOB.</title>
        <authorList>
            <consortium name="US DOE Joint Genome Institute"/>
            <person name="Copeland A."/>
            <person name="Lucas S."/>
            <person name="Lapidus A."/>
            <person name="Barry K."/>
            <person name="Detter J.C."/>
            <person name="Glavina del Rio T."/>
            <person name="Hammon N."/>
            <person name="Israni S."/>
            <person name="Pitluck S."/>
            <person name="Goltsman E.G."/>
            <person name="Martinez M."/>
            <person name="Schmutz J."/>
            <person name="Larimer F."/>
            <person name="Land M."/>
            <person name="Hauser L."/>
            <person name="Kyrpides N."/>
            <person name="Kim E."/>
            <person name="Boone D.R."/>
            <person name="Brockman F."/>
            <person name="Culley D."/>
            <person name="Ferry J."/>
            <person name="Gunsalus R."/>
            <person name="McInerney M.J."/>
            <person name="Morrison M."/>
            <person name="Plugge C."/>
            <person name="Rohlin L."/>
            <person name="Scholten J."/>
            <person name="Sieber J."/>
            <person name="Stams A.J.M."/>
            <person name="Worm P."/>
            <person name="Henstra A.M."/>
            <person name="Richardson P."/>
        </authorList>
    </citation>
    <scope>NUCLEOTIDE SEQUENCE [LARGE SCALE GENOMIC DNA]</scope>
    <source>
        <strain evidence="2">DSM 10017 / MPOB</strain>
    </source>
</reference>
<sequence>MGSPPTASCSPARHSRVHAILAIPAPERCRNMEIRILQEGIVAPKALLSFSGWPDAGKTVELAFVELRRSLAHEPAAVCDMDGCWSTQTMRPQVSIRHGQIKQLDWPSYTLSVCSVPSAPALVLGFGPEPSGNWRTFSSEILQLLKKWGCVEVTLLGCVYDHVSHEEIVISSVVQDTTAFNRLRALGCRRIEYDGPAAVHSAFMETARTLDVSCSCVWAHFPFYLRGPHEMIVANLLSVLGGLIGVGIDTSALAEGWAKREQEIEALITEDQEFRKLFEAVKRERTDEDHPRSSKVVRLAEFLRKRGDHPDE</sequence>
<dbReference type="SUPFAM" id="SSF159659">
    <property type="entry name" value="Cgl1923-like"/>
    <property type="match status" value="1"/>
</dbReference>
<dbReference type="STRING" id="335543.Sfum_3209"/>
<organism evidence="1 2">
    <name type="scientific">Syntrophobacter fumaroxidans (strain DSM 10017 / MPOB)</name>
    <dbReference type="NCBI Taxonomy" id="335543"/>
    <lineage>
        <taxon>Bacteria</taxon>
        <taxon>Pseudomonadati</taxon>
        <taxon>Thermodesulfobacteriota</taxon>
        <taxon>Syntrophobacteria</taxon>
        <taxon>Syntrophobacterales</taxon>
        <taxon>Syntrophobacteraceae</taxon>
        <taxon>Syntrophobacter</taxon>
    </lineage>
</organism>
<evidence type="ECO:0008006" key="3">
    <source>
        <dbReference type="Google" id="ProtNLM"/>
    </source>
</evidence>
<dbReference type="HOGENOM" id="CLU_055821_1_0_7"/>
<dbReference type="eggNOG" id="COG2047">
    <property type="taxonomic scope" value="Bacteria"/>
</dbReference>
<dbReference type="Pfam" id="PF09754">
    <property type="entry name" value="PAC2"/>
    <property type="match status" value="1"/>
</dbReference>
<dbReference type="Proteomes" id="UP000001784">
    <property type="component" value="Chromosome"/>
</dbReference>